<dbReference type="PANTHER" id="PTHR11438:SF4">
    <property type="entry name" value="PROENKEPHALIN-B"/>
    <property type="match status" value="1"/>
</dbReference>
<evidence type="ECO:0000256" key="1">
    <source>
        <dbReference type="ARBA" id="ARBA00004613"/>
    </source>
</evidence>
<dbReference type="GO" id="GO:0031628">
    <property type="term" value="F:opioid receptor binding"/>
    <property type="evidence" value="ECO:0007669"/>
    <property type="project" value="Ensembl"/>
</dbReference>
<dbReference type="OMA" id="EEPYYSY"/>
<proteinExistence type="inferred from homology"/>
<dbReference type="Proteomes" id="UP000264820">
    <property type="component" value="Unplaced"/>
</dbReference>
<dbReference type="GO" id="GO:0043025">
    <property type="term" value="C:neuronal cell body"/>
    <property type="evidence" value="ECO:0007669"/>
    <property type="project" value="TreeGrafter"/>
</dbReference>
<dbReference type="OrthoDB" id="8912385at2759"/>
<dbReference type="KEGG" id="hcq:109528694"/>
<dbReference type="GO" id="GO:0007218">
    <property type="term" value="P:neuropeptide signaling pathway"/>
    <property type="evidence" value="ECO:0007669"/>
    <property type="project" value="InterPro"/>
</dbReference>
<dbReference type="STRING" id="109280.ENSHCOP00000011369"/>
<dbReference type="GO" id="GO:0030425">
    <property type="term" value="C:dendrite"/>
    <property type="evidence" value="ECO:0007669"/>
    <property type="project" value="TreeGrafter"/>
</dbReference>
<dbReference type="GO" id="GO:0007600">
    <property type="term" value="P:sensory perception"/>
    <property type="evidence" value="ECO:0007669"/>
    <property type="project" value="TreeGrafter"/>
</dbReference>
<feature type="chain" id="PRO_5018785970" evidence="5">
    <location>
        <begin position="19"/>
        <end position="221"/>
    </location>
</feature>
<dbReference type="CTD" id="5173"/>
<dbReference type="GO" id="GO:0043679">
    <property type="term" value="C:axon terminus"/>
    <property type="evidence" value="ECO:0007669"/>
    <property type="project" value="TreeGrafter"/>
</dbReference>
<dbReference type="InterPro" id="IPR006024">
    <property type="entry name" value="Opioid_neupept"/>
</dbReference>
<evidence type="ECO:0000313" key="6">
    <source>
        <dbReference type="Ensembl" id="ENSHCOP00000011369.1"/>
    </source>
</evidence>
<evidence type="ECO:0000256" key="2">
    <source>
        <dbReference type="ARBA" id="ARBA00008543"/>
    </source>
</evidence>
<evidence type="ECO:0000313" key="7">
    <source>
        <dbReference type="Proteomes" id="UP000264820"/>
    </source>
</evidence>
<organism evidence="6 7">
    <name type="scientific">Hippocampus comes</name>
    <name type="common">Tiger tail seahorse</name>
    <dbReference type="NCBI Taxonomy" id="109280"/>
    <lineage>
        <taxon>Eukaryota</taxon>
        <taxon>Metazoa</taxon>
        <taxon>Chordata</taxon>
        <taxon>Craniata</taxon>
        <taxon>Vertebrata</taxon>
        <taxon>Euteleostomi</taxon>
        <taxon>Actinopterygii</taxon>
        <taxon>Neopterygii</taxon>
        <taxon>Teleostei</taxon>
        <taxon>Neoteleostei</taxon>
        <taxon>Acanthomorphata</taxon>
        <taxon>Syngnathiaria</taxon>
        <taxon>Syngnathiformes</taxon>
        <taxon>Syngnathoidei</taxon>
        <taxon>Syngnathidae</taxon>
        <taxon>Hippocampus</taxon>
    </lineage>
</organism>
<keyword evidence="7" id="KW-1185">Reference proteome</keyword>
<dbReference type="Ensembl" id="ENSHCOT00000026533.1">
    <property type="protein sequence ID" value="ENSHCOP00000011369.1"/>
    <property type="gene ID" value="ENSHCOG00000014163.1"/>
</dbReference>
<keyword evidence="5" id="KW-0732">Signal</keyword>
<comment type="similarity">
    <text evidence="2">Belongs to the opioid neuropeptide precursor family.</text>
</comment>
<protein>
    <submittedName>
        <fullName evidence="6">Prodynorphin</fullName>
    </submittedName>
</protein>
<evidence type="ECO:0000256" key="4">
    <source>
        <dbReference type="ARBA" id="ARBA00023157"/>
    </source>
</evidence>
<keyword evidence="3" id="KW-0964">Secreted</keyword>
<evidence type="ECO:0000256" key="3">
    <source>
        <dbReference type="ARBA" id="ARBA00022525"/>
    </source>
</evidence>
<sequence length="221" mass="25496">MEWYVLVLMLSLPHSMHAHCSSQCHKCLQHILKPNSADSSLWCGVLCEDEPALCERLEDVIYEGEKAQGDEAEERGSKQADAQLMKRLDQSTKELLSSPWRDKYVAAKVADLFKKKTGERVADEVAEEAEDSSEGDAPRGHDHVKRYGGFLRKFGTKSKRGEPEELQKRYGGFMRRIRPKVNNIKWDKRYGGFLRRHFKISVRSAEEPFSSDYDDRSRETR</sequence>
<reference evidence="6" key="2">
    <citation type="submission" date="2025-09" db="UniProtKB">
        <authorList>
            <consortium name="Ensembl"/>
        </authorList>
    </citation>
    <scope>IDENTIFICATION</scope>
</reference>
<keyword evidence="4" id="KW-1015">Disulfide bond</keyword>
<evidence type="ECO:0000256" key="5">
    <source>
        <dbReference type="SAM" id="SignalP"/>
    </source>
</evidence>
<dbReference type="GO" id="GO:0007268">
    <property type="term" value="P:chemical synaptic transmission"/>
    <property type="evidence" value="ECO:0007669"/>
    <property type="project" value="TreeGrafter"/>
</dbReference>
<feature type="signal peptide" evidence="5">
    <location>
        <begin position="1"/>
        <end position="18"/>
    </location>
</feature>
<dbReference type="GeneTree" id="ENSGT00950000183149"/>
<reference evidence="6" key="1">
    <citation type="submission" date="2025-08" db="UniProtKB">
        <authorList>
            <consortium name="Ensembl"/>
        </authorList>
    </citation>
    <scope>IDENTIFICATION</scope>
</reference>
<accession>A0A3Q3DG75</accession>
<dbReference type="AlphaFoldDB" id="A0A3Q3DG75"/>
<dbReference type="GO" id="GO:0005886">
    <property type="term" value="C:plasma membrane"/>
    <property type="evidence" value="ECO:0007669"/>
    <property type="project" value="TreeGrafter"/>
</dbReference>
<dbReference type="GO" id="GO:0005576">
    <property type="term" value="C:extracellular region"/>
    <property type="evidence" value="ECO:0007669"/>
    <property type="project" value="UniProtKB-SubCell"/>
</dbReference>
<dbReference type="RefSeq" id="XP_019747169.1">
    <property type="nucleotide sequence ID" value="XM_019891610.1"/>
</dbReference>
<name>A0A3Q3DG75_HIPCM</name>
<dbReference type="GeneID" id="109528694"/>
<dbReference type="PANTHER" id="PTHR11438">
    <property type="entry name" value="PROENKEPHALIN"/>
    <property type="match status" value="1"/>
</dbReference>
<comment type="subcellular location">
    <subcellularLocation>
        <location evidence="1">Secreted</location>
    </subcellularLocation>
</comment>